<dbReference type="InterPro" id="IPR023187">
    <property type="entry name" value="Tscrpt_reg_MarR-type_CS"/>
</dbReference>
<evidence type="ECO:0000259" key="4">
    <source>
        <dbReference type="PROSITE" id="PS50995"/>
    </source>
</evidence>
<dbReference type="Proteomes" id="UP000295172">
    <property type="component" value="Unassembled WGS sequence"/>
</dbReference>
<dbReference type="InterPro" id="IPR000835">
    <property type="entry name" value="HTH_MarR-typ"/>
</dbReference>
<dbReference type="InterPro" id="IPR036390">
    <property type="entry name" value="WH_DNA-bd_sf"/>
</dbReference>
<dbReference type="OrthoDB" id="9806864at2"/>
<feature type="domain" description="HTH marR-type" evidence="4">
    <location>
        <begin position="1"/>
        <end position="148"/>
    </location>
</feature>
<dbReference type="PROSITE" id="PS50995">
    <property type="entry name" value="HTH_MARR_2"/>
    <property type="match status" value="1"/>
</dbReference>
<dbReference type="PROSITE" id="PS01117">
    <property type="entry name" value="HTH_MARR_1"/>
    <property type="match status" value="1"/>
</dbReference>
<dbReference type="InterPro" id="IPR039422">
    <property type="entry name" value="MarR/SlyA-like"/>
</dbReference>
<evidence type="ECO:0000256" key="1">
    <source>
        <dbReference type="ARBA" id="ARBA00023015"/>
    </source>
</evidence>
<keyword evidence="6" id="KW-1185">Reference proteome</keyword>
<proteinExistence type="predicted"/>
<dbReference type="AlphaFoldDB" id="A0A4R4XEV6"/>
<keyword evidence="1" id="KW-0805">Transcription regulation</keyword>
<dbReference type="EMBL" id="SMKR01000013">
    <property type="protein sequence ID" value="TDD29235.1"/>
    <property type="molecule type" value="Genomic_DNA"/>
</dbReference>
<evidence type="ECO:0000313" key="5">
    <source>
        <dbReference type="EMBL" id="TDD29235.1"/>
    </source>
</evidence>
<dbReference type="GO" id="GO:0003700">
    <property type="term" value="F:DNA-binding transcription factor activity"/>
    <property type="evidence" value="ECO:0007669"/>
    <property type="project" value="InterPro"/>
</dbReference>
<protein>
    <submittedName>
        <fullName evidence="5">MarR family transcriptional regulator</fullName>
    </submittedName>
</protein>
<evidence type="ECO:0000256" key="3">
    <source>
        <dbReference type="ARBA" id="ARBA00023163"/>
    </source>
</evidence>
<dbReference type="PANTHER" id="PTHR33164">
    <property type="entry name" value="TRANSCRIPTIONAL REGULATOR, MARR FAMILY"/>
    <property type="match status" value="1"/>
</dbReference>
<gene>
    <name evidence="5" type="ORF">E1218_05045</name>
</gene>
<evidence type="ECO:0000313" key="6">
    <source>
        <dbReference type="Proteomes" id="UP000295172"/>
    </source>
</evidence>
<dbReference type="Gene3D" id="1.10.10.10">
    <property type="entry name" value="Winged helix-like DNA-binding domain superfamily/Winged helix DNA-binding domain"/>
    <property type="match status" value="1"/>
</dbReference>
<organism evidence="5 6">
    <name type="scientific">Kribbella turkmenica</name>
    <dbReference type="NCBI Taxonomy" id="2530375"/>
    <lineage>
        <taxon>Bacteria</taxon>
        <taxon>Bacillati</taxon>
        <taxon>Actinomycetota</taxon>
        <taxon>Actinomycetes</taxon>
        <taxon>Propionibacteriales</taxon>
        <taxon>Kribbellaceae</taxon>
        <taxon>Kribbella</taxon>
    </lineage>
</organism>
<keyword evidence="2" id="KW-0238">DNA-binding</keyword>
<dbReference type="SUPFAM" id="SSF46785">
    <property type="entry name" value="Winged helix' DNA-binding domain"/>
    <property type="match status" value="1"/>
</dbReference>
<keyword evidence="3" id="KW-0804">Transcription</keyword>
<accession>A0A4R4XEV6</accession>
<sequence length="158" mass="17264">MQLIEQHSAGSSAGFLLWHANLRWQRTLTDVLAPMGLTHVQFVVLSTVWWLGRAGDAPRQGEVAEHGGLDTAMTSQVTNALVAKGWIVRGQDPSDGRVSLLYLSPSGRELTELAVVSLDEAERAFFAAAGEQAGDRTRLIEVLRLLADRDERGSRQSD</sequence>
<dbReference type="RefSeq" id="WP_132316722.1">
    <property type="nucleotide sequence ID" value="NZ_SMKR01000013.1"/>
</dbReference>
<dbReference type="SMART" id="SM00347">
    <property type="entry name" value="HTH_MARR"/>
    <property type="match status" value="1"/>
</dbReference>
<comment type="caution">
    <text evidence="5">The sequence shown here is derived from an EMBL/GenBank/DDBJ whole genome shotgun (WGS) entry which is preliminary data.</text>
</comment>
<evidence type="ECO:0000256" key="2">
    <source>
        <dbReference type="ARBA" id="ARBA00023125"/>
    </source>
</evidence>
<dbReference type="PANTHER" id="PTHR33164:SF64">
    <property type="entry name" value="TRANSCRIPTIONAL REGULATOR SLYA"/>
    <property type="match status" value="1"/>
</dbReference>
<name>A0A4R4XEV6_9ACTN</name>
<reference evidence="5 6" key="1">
    <citation type="submission" date="2019-02" db="EMBL/GenBank/DDBJ databases">
        <title>Draft genome sequences of novel Actinobacteria.</title>
        <authorList>
            <person name="Sahin N."/>
            <person name="Ay H."/>
            <person name="Saygin H."/>
        </authorList>
    </citation>
    <scope>NUCLEOTIDE SEQUENCE [LARGE SCALE GENOMIC DNA]</scope>
    <source>
        <strain evidence="5 6">16K104</strain>
    </source>
</reference>
<dbReference type="InterPro" id="IPR036388">
    <property type="entry name" value="WH-like_DNA-bd_sf"/>
</dbReference>
<dbReference type="Pfam" id="PF01047">
    <property type="entry name" value="MarR"/>
    <property type="match status" value="1"/>
</dbReference>
<dbReference type="GO" id="GO:0003677">
    <property type="term" value="F:DNA binding"/>
    <property type="evidence" value="ECO:0007669"/>
    <property type="project" value="UniProtKB-KW"/>
</dbReference>
<dbReference type="GO" id="GO:0006950">
    <property type="term" value="P:response to stress"/>
    <property type="evidence" value="ECO:0007669"/>
    <property type="project" value="TreeGrafter"/>
</dbReference>